<dbReference type="InterPro" id="IPR020846">
    <property type="entry name" value="MFS_dom"/>
</dbReference>
<dbReference type="Pfam" id="PF07690">
    <property type="entry name" value="MFS_1"/>
    <property type="match status" value="1"/>
</dbReference>
<evidence type="ECO:0000256" key="5">
    <source>
        <dbReference type="ARBA" id="ARBA00022989"/>
    </source>
</evidence>
<comment type="caution">
    <text evidence="9">The sequence shown here is derived from an EMBL/GenBank/DDBJ whole genome shotgun (WGS) entry which is preliminary data.</text>
</comment>
<feature type="transmembrane region" description="Helical" evidence="7">
    <location>
        <begin position="325"/>
        <end position="342"/>
    </location>
</feature>
<feature type="transmembrane region" description="Helical" evidence="7">
    <location>
        <begin position="265"/>
        <end position="284"/>
    </location>
</feature>
<comment type="subcellular location">
    <subcellularLocation>
        <location evidence="1">Cell membrane</location>
        <topology evidence="1">Multi-pass membrane protein</topology>
    </subcellularLocation>
</comment>
<proteinExistence type="predicted"/>
<keyword evidence="2" id="KW-0813">Transport</keyword>
<feature type="transmembrane region" description="Helical" evidence="7">
    <location>
        <begin position="290"/>
        <end position="313"/>
    </location>
</feature>
<dbReference type="Proteomes" id="UP000632377">
    <property type="component" value="Unassembled WGS sequence"/>
</dbReference>
<feature type="transmembrane region" description="Helical" evidence="7">
    <location>
        <begin position="362"/>
        <end position="381"/>
    </location>
</feature>
<gene>
    <name evidence="9" type="ORF">JK636_07215</name>
</gene>
<accession>A0ABS1T8W2</accession>
<feature type="transmembrane region" description="Helical" evidence="7">
    <location>
        <begin position="204"/>
        <end position="221"/>
    </location>
</feature>
<feature type="transmembrane region" description="Helical" evidence="7">
    <location>
        <begin position="101"/>
        <end position="123"/>
    </location>
</feature>
<feature type="transmembrane region" description="Helical" evidence="7">
    <location>
        <begin position="241"/>
        <end position="258"/>
    </location>
</feature>
<dbReference type="InterPro" id="IPR036259">
    <property type="entry name" value="MFS_trans_sf"/>
</dbReference>
<evidence type="ECO:0000256" key="7">
    <source>
        <dbReference type="SAM" id="Phobius"/>
    </source>
</evidence>
<keyword evidence="5 7" id="KW-1133">Transmembrane helix</keyword>
<sequence>MKDNTNSKLLKISILSISLLPIMAATAVAPILGSIGDTFINTNPTLIKMILTIPAIVTIPVSLLSGKLVSILKKRHILIAGILFYWLGGFLPYFSNNIYSLLFYRGFLGVGVGLILPLSTSIITDFFDGDERKKMIGLSSAWNNIGGAAAVLLSGILGRLSWRYSFGTYLIAAFPLIMVIFVLPEPPKIEGKRKNLKDIVSKSLITVFMKMLLFYMIFYVLPTNISLFIKNENLGSTNTAALFIASTSFMSFVTGLYFSKIILSLKIYSELSGWLAMFLGFLVLSTSHSIIFLFIAVLFIGFAFAIIFPLFLIDATKCVPQYESTFALSIVGSFALLGQFLSPLVVNAAGKITGTSSVRLPFQFSATACIIVIVILFLSNIRHRAIDS</sequence>
<feature type="transmembrane region" description="Helical" evidence="7">
    <location>
        <begin position="77"/>
        <end position="95"/>
    </location>
</feature>
<dbReference type="SUPFAM" id="SSF103473">
    <property type="entry name" value="MFS general substrate transporter"/>
    <property type="match status" value="1"/>
</dbReference>
<evidence type="ECO:0000256" key="3">
    <source>
        <dbReference type="ARBA" id="ARBA00022475"/>
    </source>
</evidence>
<dbReference type="PROSITE" id="PS50850">
    <property type="entry name" value="MFS"/>
    <property type="match status" value="1"/>
</dbReference>
<dbReference type="Gene3D" id="1.20.1250.20">
    <property type="entry name" value="MFS general substrate transporter like domains"/>
    <property type="match status" value="1"/>
</dbReference>
<dbReference type="PANTHER" id="PTHR43124">
    <property type="entry name" value="PURINE EFFLUX PUMP PBUE"/>
    <property type="match status" value="1"/>
</dbReference>
<evidence type="ECO:0000313" key="9">
    <source>
        <dbReference type="EMBL" id="MBL4935547.1"/>
    </source>
</evidence>
<keyword evidence="6 7" id="KW-0472">Membrane</keyword>
<protein>
    <submittedName>
        <fullName evidence="9">MFS transporter</fullName>
    </submittedName>
</protein>
<keyword evidence="4 7" id="KW-0812">Transmembrane</keyword>
<keyword evidence="10" id="KW-1185">Reference proteome</keyword>
<evidence type="ECO:0000256" key="2">
    <source>
        <dbReference type="ARBA" id="ARBA00022448"/>
    </source>
</evidence>
<evidence type="ECO:0000256" key="4">
    <source>
        <dbReference type="ARBA" id="ARBA00022692"/>
    </source>
</evidence>
<feature type="transmembrane region" description="Helical" evidence="7">
    <location>
        <begin position="164"/>
        <end position="183"/>
    </location>
</feature>
<evidence type="ECO:0000256" key="1">
    <source>
        <dbReference type="ARBA" id="ARBA00004651"/>
    </source>
</evidence>
<dbReference type="InterPro" id="IPR050189">
    <property type="entry name" value="MFS_Efflux_Transporters"/>
</dbReference>
<dbReference type="PANTHER" id="PTHR43124:SF3">
    <property type="entry name" value="CHLORAMPHENICOL EFFLUX PUMP RV0191"/>
    <property type="match status" value="1"/>
</dbReference>
<feature type="transmembrane region" description="Helical" evidence="7">
    <location>
        <begin position="12"/>
        <end position="33"/>
    </location>
</feature>
<dbReference type="CDD" id="cd17473">
    <property type="entry name" value="MFS_arabinose_efflux_permease_like"/>
    <property type="match status" value="1"/>
</dbReference>
<evidence type="ECO:0000313" key="10">
    <source>
        <dbReference type="Proteomes" id="UP000632377"/>
    </source>
</evidence>
<evidence type="ECO:0000259" key="8">
    <source>
        <dbReference type="PROSITE" id="PS50850"/>
    </source>
</evidence>
<name>A0ABS1T8W2_9CLOT</name>
<feature type="domain" description="Major facilitator superfamily (MFS) profile" evidence="8">
    <location>
        <begin position="10"/>
        <end position="384"/>
    </location>
</feature>
<dbReference type="EMBL" id="JAESWC010000002">
    <property type="protein sequence ID" value="MBL4935547.1"/>
    <property type="molecule type" value="Genomic_DNA"/>
</dbReference>
<dbReference type="RefSeq" id="WP_202748149.1">
    <property type="nucleotide sequence ID" value="NZ_JAESWC010000002.1"/>
</dbReference>
<keyword evidence="3" id="KW-1003">Cell membrane</keyword>
<feature type="transmembrane region" description="Helical" evidence="7">
    <location>
        <begin position="45"/>
        <end position="65"/>
    </location>
</feature>
<dbReference type="InterPro" id="IPR011701">
    <property type="entry name" value="MFS"/>
</dbReference>
<organism evidence="9 10">
    <name type="scientific">Clostridium rhizosphaerae</name>
    <dbReference type="NCBI Taxonomy" id="2803861"/>
    <lineage>
        <taxon>Bacteria</taxon>
        <taxon>Bacillati</taxon>
        <taxon>Bacillota</taxon>
        <taxon>Clostridia</taxon>
        <taxon>Eubacteriales</taxon>
        <taxon>Clostridiaceae</taxon>
        <taxon>Clostridium</taxon>
    </lineage>
</organism>
<evidence type="ECO:0000256" key="6">
    <source>
        <dbReference type="ARBA" id="ARBA00023136"/>
    </source>
</evidence>
<reference evidence="9 10" key="1">
    <citation type="submission" date="2021-01" db="EMBL/GenBank/DDBJ databases">
        <title>Genome public.</title>
        <authorList>
            <person name="Liu C."/>
            <person name="Sun Q."/>
        </authorList>
    </citation>
    <scope>NUCLEOTIDE SEQUENCE [LARGE SCALE GENOMIC DNA]</scope>
    <source>
        <strain evidence="9 10">YIM B02515</strain>
    </source>
</reference>
<feature type="transmembrane region" description="Helical" evidence="7">
    <location>
        <begin position="135"/>
        <end position="158"/>
    </location>
</feature>